<proteinExistence type="inferred from homology"/>
<keyword evidence="7 12" id="KW-0408">Iron</keyword>
<dbReference type="AlphaFoldDB" id="A0A6A4QJQ7"/>
<comment type="caution">
    <text evidence="14">The sequence shown here is derived from an EMBL/GenBank/DDBJ whole genome shotgun (WGS) entry which is preliminary data.</text>
</comment>
<sequence length="194" mass="21493">MKPETRVQFELRLIILYAKTNKMKLPCLISNSTGYIPHLSTKVNVKREENSISIKAKEVKFFKTLAPPLVATFLLLSPICTTPVSIAQTIDIHKGATLFGQACIGCHDAGGNIIQPGATLYTKDLQRNGVVTEEEIYGITYYGKGRMPGFGKECKPRGQCTFGARLEDEDIKILAEFVKLQADQGWPSIEAEEK</sequence>
<keyword evidence="4 12" id="KW-0349">Heme</keyword>
<dbReference type="FunFam" id="1.10.760.10:FF:000021">
    <property type="entry name" value="Cytochrome c6, chloroplastic"/>
    <property type="match status" value="1"/>
</dbReference>
<evidence type="ECO:0000313" key="15">
    <source>
        <dbReference type="Proteomes" id="UP000447434"/>
    </source>
</evidence>
<dbReference type="Gene3D" id="1.10.760.10">
    <property type="entry name" value="Cytochrome c-like domain"/>
    <property type="match status" value="1"/>
</dbReference>
<dbReference type="InterPro" id="IPR009056">
    <property type="entry name" value="Cyt_c-like_dom"/>
</dbReference>
<dbReference type="GO" id="GO:0020037">
    <property type="term" value="F:heme binding"/>
    <property type="evidence" value="ECO:0007669"/>
    <property type="project" value="InterPro"/>
</dbReference>
<evidence type="ECO:0000256" key="3">
    <source>
        <dbReference type="ARBA" id="ARBA00022448"/>
    </source>
</evidence>
<evidence type="ECO:0000256" key="9">
    <source>
        <dbReference type="ARBA" id="ARBA00030448"/>
    </source>
</evidence>
<dbReference type="PANTHER" id="PTHR34688:SF2">
    <property type="entry name" value="CYTOCHROME C6, CHLOROPLASTIC"/>
    <property type="match status" value="1"/>
</dbReference>
<organism evidence="14 15">
    <name type="scientific">Lupinus albus</name>
    <name type="common">White lupine</name>
    <name type="synonym">Lupinus termis</name>
    <dbReference type="NCBI Taxonomy" id="3870"/>
    <lineage>
        <taxon>Eukaryota</taxon>
        <taxon>Viridiplantae</taxon>
        <taxon>Streptophyta</taxon>
        <taxon>Embryophyta</taxon>
        <taxon>Tracheophyta</taxon>
        <taxon>Spermatophyta</taxon>
        <taxon>Magnoliopsida</taxon>
        <taxon>eudicotyledons</taxon>
        <taxon>Gunneridae</taxon>
        <taxon>Pentapetalae</taxon>
        <taxon>rosids</taxon>
        <taxon>fabids</taxon>
        <taxon>Fabales</taxon>
        <taxon>Fabaceae</taxon>
        <taxon>Papilionoideae</taxon>
        <taxon>50 kb inversion clade</taxon>
        <taxon>genistoids sensu lato</taxon>
        <taxon>core genistoids</taxon>
        <taxon>Genisteae</taxon>
        <taxon>Lupinus</taxon>
    </lineage>
</organism>
<evidence type="ECO:0000259" key="13">
    <source>
        <dbReference type="PROSITE" id="PS51007"/>
    </source>
</evidence>
<keyword evidence="3" id="KW-0813">Transport</keyword>
<dbReference type="SUPFAM" id="SSF46626">
    <property type="entry name" value="Cytochrome c"/>
    <property type="match status" value="1"/>
</dbReference>
<keyword evidence="5 12" id="KW-0479">Metal-binding</keyword>
<dbReference type="GO" id="GO:0005506">
    <property type="term" value="F:iron ion binding"/>
    <property type="evidence" value="ECO:0007669"/>
    <property type="project" value="InterPro"/>
</dbReference>
<comment type="similarity">
    <text evidence="2">Belongs to the cytochrome c family. PetJ subfamily.</text>
</comment>
<accession>A0A6A4QJQ7</accession>
<gene>
    <name evidence="14" type="ORF">Lalb_Chr05g0219731</name>
</gene>
<evidence type="ECO:0000256" key="10">
    <source>
        <dbReference type="ARBA" id="ARBA00031247"/>
    </source>
</evidence>
<name>A0A6A4QJQ7_LUPAL</name>
<evidence type="ECO:0000256" key="6">
    <source>
        <dbReference type="ARBA" id="ARBA00022982"/>
    </source>
</evidence>
<keyword evidence="6" id="KW-0249">Electron transport</keyword>
<reference evidence="15" key="1">
    <citation type="journal article" date="2020" name="Nat. Commun.">
        <title>Genome sequence of the cluster root forming white lupin.</title>
        <authorList>
            <person name="Hufnagel B."/>
            <person name="Marques A."/>
            <person name="Soriano A."/>
            <person name="Marques L."/>
            <person name="Divol F."/>
            <person name="Doumas P."/>
            <person name="Sallet E."/>
            <person name="Mancinotti D."/>
            <person name="Carrere S."/>
            <person name="Marande W."/>
            <person name="Arribat S."/>
            <person name="Keller J."/>
            <person name="Huneau C."/>
            <person name="Blein T."/>
            <person name="Aime D."/>
            <person name="Laguerre M."/>
            <person name="Taylor J."/>
            <person name="Schubert V."/>
            <person name="Nelson M."/>
            <person name="Geu-Flores F."/>
            <person name="Crespi M."/>
            <person name="Gallardo-Guerrero K."/>
            <person name="Delaux P.-M."/>
            <person name="Salse J."/>
            <person name="Berges H."/>
            <person name="Guyot R."/>
            <person name="Gouzy J."/>
            <person name="Peret B."/>
        </authorList>
    </citation>
    <scope>NUCLEOTIDE SEQUENCE [LARGE SCALE GENOMIC DNA]</scope>
    <source>
        <strain evidence="15">cv. Amiga</strain>
    </source>
</reference>
<evidence type="ECO:0000256" key="8">
    <source>
        <dbReference type="ARBA" id="ARBA00023078"/>
    </source>
</evidence>
<protein>
    <recommendedName>
        <fullName evidence="11">Cytochrome c-553</fullName>
    </recommendedName>
    <alternativeName>
        <fullName evidence="10">Cytochrome c553</fullName>
    </alternativeName>
    <alternativeName>
        <fullName evidence="9">Soluble cytochrome f</fullName>
    </alternativeName>
</protein>
<evidence type="ECO:0000256" key="2">
    <source>
        <dbReference type="ARBA" id="ARBA00009650"/>
    </source>
</evidence>
<dbReference type="InterPro" id="IPR023655">
    <property type="entry name" value="Cyt_C6"/>
</dbReference>
<dbReference type="OrthoDB" id="1930491at2759"/>
<dbReference type="PANTHER" id="PTHR34688">
    <property type="entry name" value="CYTOCHROME C6, CHLOROPLASTIC"/>
    <property type="match status" value="1"/>
</dbReference>
<evidence type="ECO:0000256" key="11">
    <source>
        <dbReference type="ARBA" id="ARBA00033211"/>
    </source>
</evidence>
<keyword evidence="8" id="KW-0793">Thylakoid</keyword>
<evidence type="ECO:0000256" key="1">
    <source>
        <dbReference type="ARBA" id="ARBA00002347"/>
    </source>
</evidence>
<keyword evidence="15" id="KW-1185">Reference proteome</keyword>
<dbReference type="EMBL" id="WOCE01000005">
    <property type="protein sequence ID" value="KAE9613656.1"/>
    <property type="molecule type" value="Genomic_DNA"/>
</dbReference>
<dbReference type="InterPro" id="IPR036909">
    <property type="entry name" value="Cyt_c-like_dom_sf"/>
</dbReference>
<evidence type="ECO:0000256" key="12">
    <source>
        <dbReference type="PROSITE-ProRule" id="PRU00433"/>
    </source>
</evidence>
<evidence type="ECO:0000256" key="5">
    <source>
        <dbReference type="ARBA" id="ARBA00022723"/>
    </source>
</evidence>
<dbReference type="Proteomes" id="UP000447434">
    <property type="component" value="Chromosome 5"/>
</dbReference>
<evidence type="ECO:0000256" key="7">
    <source>
        <dbReference type="ARBA" id="ARBA00023004"/>
    </source>
</evidence>
<evidence type="ECO:0000256" key="4">
    <source>
        <dbReference type="ARBA" id="ARBA00022617"/>
    </source>
</evidence>
<dbReference type="GO" id="GO:0009055">
    <property type="term" value="F:electron transfer activity"/>
    <property type="evidence" value="ECO:0007669"/>
    <property type="project" value="InterPro"/>
</dbReference>
<dbReference type="PROSITE" id="PS51007">
    <property type="entry name" value="CYTC"/>
    <property type="match status" value="1"/>
</dbReference>
<evidence type="ECO:0000313" key="14">
    <source>
        <dbReference type="EMBL" id="KAE9613656.1"/>
    </source>
</evidence>
<feature type="domain" description="Cytochrome c" evidence="13">
    <location>
        <begin position="90"/>
        <end position="182"/>
    </location>
</feature>
<dbReference type="Pfam" id="PF13442">
    <property type="entry name" value="Cytochrome_CBB3"/>
    <property type="match status" value="1"/>
</dbReference>
<comment type="function">
    <text evidence="1">Functions as an electron carrier between membrane-bound cytochrome b6-f and photosystem I in oxygenic photosynthesis.</text>
</comment>